<evidence type="ECO:0000256" key="5">
    <source>
        <dbReference type="SAM" id="MobiDB-lite"/>
    </source>
</evidence>
<dbReference type="Pfam" id="PF06550">
    <property type="entry name" value="SPP"/>
    <property type="match status" value="2"/>
</dbReference>
<evidence type="ECO:0000256" key="2">
    <source>
        <dbReference type="ARBA" id="ARBA00022692"/>
    </source>
</evidence>
<accession>A0ABU3VPR0</accession>
<feature type="transmembrane region" description="Helical" evidence="6">
    <location>
        <begin position="365"/>
        <end position="389"/>
    </location>
</feature>
<evidence type="ECO:0000313" key="7">
    <source>
        <dbReference type="EMBL" id="MDV0445284.1"/>
    </source>
</evidence>
<comment type="caution">
    <text evidence="7">The sequence shown here is derived from an EMBL/GenBank/DDBJ whole genome shotgun (WGS) entry which is preliminary data.</text>
</comment>
<feature type="transmembrane region" description="Helical" evidence="6">
    <location>
        <begin position="136"/>
        <end position="154"/>
    </location>
</feature>
<evidence type="ECO:0000256" key="6">
    <source>
        <dbReference type="SAM" id="Phobius"/>
    </source>
</evidence>
<dbReference type="SMART" id="SM00730">
    <property type="entry name" value="PSN"/>
    <property type="match status" value="1"/>
</dbReference>
<dbReference type="NCBIfam" id="NF041679">
    <property type="entry name" value="IMP_arch_presen"/>
    <property type="match status" value="1"/>
</dbReference>
<feature type="transmembrane region" description="Helical" evidence="6">
    <location>
        <begin position="332"/>
        <end position="353"/>
    </location>
</feature>
<dbReference type="InterPro" id="IPR010545">
    <property type="entry name" value="SPP"/>
</dbReference>
<dbReference type="InterPro" id="IPR006639">
    <property type="entry name" value="Preselin/SPP"/>
</dbReference>
<keyword evidence="3 6" id="KW-1133">Transmembrane helix</keyword>
<name>A0ABU3VPR0_9EURY</name>
<gene>
    <name evidence="7" type="ORF">MmiAt1_08520</name>
</gene>
<keyword evidence="2 6" id="KW-0812">Transmembrane</keyword>
<sequence>MSSEKSPLTFSQKMENLIPYFIMGIFILIVQVGSLWLATTDYIANQPPLENPESVGYSVYYIVVLLLFSALIVYLIKKNKTFVIRGIIYLAIAMTLYYVFAAIIDKAVGLTDITVVISIAAAVIFAVLLYKYPEWYIIDFAGLMISIGACAVIGVSLSYIPIIVLMIGLLVYDFISVYKTKHMLTLANGMMDMKLPILFVIPKSWRYSYIEEDFSDDDDDDENGENKAECEAENESECEAEHKTEGETGSEALIQTEDAVVTTEAAVEEFIAATEMAGEIKADETGGTIDAAAEIQKKKKKSDALFMGLGDAVIPTLLVVSANKFIEHDGVLSMPALFTMIGTFVGFAVLMYVVSRGKPQAGLPFLNSGAILGFFAGVLISGATISLSLGF</sequence>
<feature type="transmembrane region" description="Helical" evidence="6">
    <location>
        <begin position="58"/>
        <end position="76"/>
    </location>
</feature>
<comment type="subcellular location">
    <subcellularLocation>
        <location evidence="1">Endomembrane system</location>
        <topology evidence="1">Multi-pass membrane protein</topology>
    </subcellularLocation>
</comment>
<reference evidence="7 8" key="1">
    <citation type="submission" date="2023-06" db="EMBL/GenBank/DDBJ databases">
        <title>Genome sequence of Methanimicrococcus sp. At1.</title>
        <authorList>
            <person name="Protasov E."/>
            <person name="Platt K."/>
            <person name="Poehlein A."/>
            <person name="Daniel R."/>
            <person name="Brune A."/>
        </authorList>
    </citation>
    <scope>NUCLEOTIDE SEQUENCE [LARGE SCALE GENOMIC DNA]</scope>
    <source>
        <strain evidence="7 8">At1</strain>
    </source>
</reference>
<organism evidence="7 8">
    <name type="scientific">Methanimicrococcus hacksteinii</name>
    <dbReference type="NCBI Taxonomy" id="3028293"/>
    <lineage>
        <taxon>Archaea</taxon>
        <taxon>Methanobacteriati</taxon>
        <taxon>Methanobacteriota</taxon>
        <taxon>Stenosarchaea group</taxon>
        <taxon>Methanomicrobia</taxon>
        <taxon>Methanosarcinales</taxon>
        <taxon>Methanosarcinaceae</taxon>
        <taxon>Methanimicrococcus</taxon>
    </lineage>
</organism>
<evidence type="ECO:0000256" key="1">
    <source>
        <dbReference type="ARBA" id="ARBA00004127"/>
    </source>
</evidence>
<feature type="transmembrane region" description="Helical" evidence="6">
    <location>
        <begin position="20"/>
        <end position="38"/>
    </location>
</feature>
<feature type="compositionally biased region" description="Acidic residues" evidence="5">
    <location>
        <begin position="214"/>
        <end position="223"/>
    </location>
</feature>
<feature type="transmembrane region" description="Helical" evidence="6">
    <location>
        <begin position="110"/>
        <end position="129"/>
    </location>
</feature>
<evidence type="ECO:0000256" key="4">
    <source>
        <dbReference type="ARBA" id="ARBA00023136"/>
    </source>
</evidence>
<evidence type="ECO:0008006" key="9">
    <source>
        <dbReference type="Google" id="ProtNLM"/>
    </source>
</evidence>
<evidence type="ECO:0000313" key="8">
    <source>
        <dbReference type="Proteomes" id="UP001272052"/>
    </source>
</evidence>
<dbReference type="Proteomes" id="UP001272052">
    <property type="component" value="Unassembled WGS sequence"/>
</dbReference>
<feature type="region of interest" description="Disordered" evidence="5">
    <location>
        <begin position="214"/>
        <end position="252"/>
    </location>
</feature>
<proteinExistence type="predicted"/>
<keyword evidence="8" id="KW-1185">Reference proteome</keyword>
<dbReference type="EMBL" id="JAWDKC010000015">
    <property type="protein sequence ID" value="MDV0445284.1"/>
    <property type="molecule type" value="Genomic_DNA"/>
</dbReference>
<keyword evidence="4 6" id="KW-0472">Membrane</keyword>
<feature type="transmembrane region" description="Helical" evidence="6">
    <location>
        <begin position="160"/>
        <end position="178"/>
    </location>
</feature>
<feature type="transmembrane region" description="Helical" evidence="6">
    <location>
        <begin position="83"/>
        <end position="104"/>
    </location>
</feature>
<evidence type="ECO:0000256" key="3">
    <source>
        <dbReference type="ARBA" id="ARBA00022989"/>
    </source>
</evidence>
<feature type="transmembrane region" description="Helical" evidence="6">
    <location>
        <begin position="304"/>
        <end position="326"/>
    </location>
</feature>
<protein>
    <recommendedName>
        <fullName evidence="9">Signal-peptide peptidase, presenilin aspartyl protease</fullName>
    </recommendedName>
</protein>